<dbReference type="InterPro" id="IPR014949">
    <property type="entry name" value="DUF1820"/>
</dbReference>
<feature type="region of interest" description="Disordered" evidence="1">
    <location>
        <begin position="90"/>
        <end position="109"/>
    </location>
</feature>
<dbReference type="Proteomes" id="UP000317355">
    <property type="component" value="Unassembled WGS sequence"/>
</dbReference>
<evidence type="ECO:0000313" key="2">
    <source>
        <dbReference type="EMBL" id="TVT56810.1"/>
    </source>
</evidence>
<dbReference type="STRING" id="1543721.AAY24_14990"/>
<gene>
    <name evidence="2" type="ORF">FHK82_06840</name>
</gene>
<dbReference type="PIRSF" id="PIRSF028538">
    <property type="entry name" value="DUF1820"/>
    <property type="match status" value="1"/>
</dbReference>
<protein>
    <submittedName>
        <fullName evidence="2">DUF1820 family protein</fullName>
    </submittedName>
</protein>
<dbReference type="Pfam" id="PF08850">
    <property type="entry name" value="DUF1820"/>
    <property type="match status" value="1"/>
</dbReference>
<comment type="caution">
    <text evidence="2">The sequence shown here is derived from an EMBL/GenBank/DDBJ whole genome shotgun (WGS) entry which is preliminary data.</text>
</comment>
<name>A0A558D707_9GAMM</name>
<reference evidence="2 3" key="1">
    <citation type="submission" date="2019-07" db="EMBL/GenBank/DDBJ databases">
        <title>The pathways for chlorine oxyanion respiration interact through the shared metabolite chlorate.</title>
        <authorList>
            <person name="Barnum T.P."/>
            <person name="Cheng Y."/>
            <person name="Hill K.A."/>
            <person name="Lucas L.N."/>
            <person name="Carlson H.K."/>
            <person name="Coates J.D."/>
        </authorList>
    </citation>
    <scope>NUCLEOTIDE SEQUENCE [LARGE SCALE GENOMIC DNA]</scope>
    <source>
        <strain evidence="2">BK-3</strain>
    </source>
</reference>
<accession>A0A558D707</accession>
<organism evidence="2 3">
    <name type="scientific">Sedimenticola thiotaurini</name>
    <dbReference type="NCBI Taxonomy" id="1543721"/>
    <lineage>
        <taxon>Bacteria</taxon>
        <taxon>Pseudomonadati</taxon>
        <taxon>Pseudomonadota</taxon>
        <taxon>Gammaproteobacteria</taxon>
        <taxon>Chromatiales</taxon>
        <taxon>Sedimenticolaceae</taxon>
        <taxon>Sedimenticola</taxon>
    </lineage>
</organism>
<dbReference type="AlphaFoldDB" id="A0A558D707"/>
<proteinExistence type="predicted"/>
<evidence type="ECO:0000313" key="3">
    <source>
        <dbReference type="Proteomes" id="UP000317355"/>
    </source>
</evidence>
<dbReference type="EMBL" id="VMRY01000018">
    <property type="protein sequence ID" value="TVT56810.1"/>
    <property type="molecule type" value="Genomic_DNA"/>
</dbReference>
<sequence length="109" mass="12182">MRIFRISFINQGKIYQLYAESVGQADVYGFIEIKGLIFGEKSSLVIDPSEEKLKNEFSGVSRTLVPMHAIIRVDEVEKRGQCKIMELDGSPNITPFPSPLYGPGKSSDK</sequence>
<evidence type="ECO:0000256" key="1">
    <source>
        <dbReference type="SAM" id="MobiDB-lite"/>
    </source>
</evidence>